<dbReference type="Gene3D" id="3.80.10.10">
    <property type="entry name" value="Ribonuclease Inhibitor"/>
    <property type="match status" value="2"/>
</dbReference>
<dbReference type="EMBL" id="REGN01001636">
    <property type="protein sequence ID" value="RNA33436.1"/>
    <property type="molecule type" value="Genomic_DNA"/>
</dbReference>
<dbReference type="STRING" id="10195.A0A3M7SCB3"/>
<protein>
    <submittedName>
        <fullName evidence="3">Leucine-rich repeat-containing 73</fullName>
    </submittedName>
</protein>
<dbReference type="InterPro" id="IPR052201">
    <property type="entry name" value="LRR-containing_regulator"/>
</dbReference>
<dbReference type="OrthoDB" id="120976at2759"/>
<comment type="caution">
    <text evidence="3">The sequence shown here is derived from an EMBL/GenBank/DDBJ whole genome shotgun (WGS) entry which is preliminary data.</text>
</comment>
<dbReference type="SUPFAM" id="SSF52047">
    <property type="entry name" value="RNI-like"/>
    <property type="match status" value="1"/>
</dbReference>
<name>A0A3M7SCB3_BRAPC</name>
<dbReference type="Pfam" id="PF13516">
    <property type="entry name" value="LRR_6"/>
    <property type="match status" value="1"/>
</dbReference>
<proteinExistence type="predicted"/>
<accession>A0A3M7SCB3</accession>
<dbReference type="PANTHER" id="PTHR24111:SF3">
    <property type="entry name" value="LEUCINE-RICH REPEAT-CONTAINING PROTEIN 73"/>
    <property type="match status" value="1"/>
</dbReference>
<keyword evidence="1" id="KW-0677">Repeat</keyword>
<keyword evidence="4" id="KW-1185">Reference proteome</keyword>
<reference evidence="3 4" key="1">
    <citation type="journal article" date="2018" name="Sci. Rep.">
        <title>Genomic signatures of local adaptation to the degree of environmental predictability in rotifers.</title>
        <authorList>
            <person name="Franch-Gras L."/>
            <person name="Hahn C."/>
            <person name="Garcia-Roger E.M."/>
            <person name="Carmona M.J."/>
            <person name="Serra M."/>
            <person name="Gomez A."/>
        </authorList>
    </citation>
    <scope>NUCLEOTIDE SEQUENCE [LARGE SCALE GENOMIC DNA]</scope>
    <source>
        <strain evidence="3">HYR1</strain>
    </source>
</reference>
<dbReference type="PANTHER" id="PTHR24111">
    <property type="entry name" value="LEUCINE-RICH REPEAT-CONTAINING PROTEIN 34"/>
    <property type="match status" value="1"/>
</dbReference>
<evidence type="ECO:0000256" key="1">
    <source>
        <dbReference type="ARBA" id="ARBA00022737"/>
    </source>
</evidence>
<sequence>MFCNQDSIEIIEEHLSPYKTANVCQHISAISDKIWGASFRKCTISDQDFEKLAKLLKKCKSIKYLNFNIKFIDTSTKLGIVTSLLGNLTLLDTLCLHSNDIRDEGLVILFYSISNLVHLKSLDIGDCNLTDQSVEYIKDLINPIDSKKGLQEIILSSNKKITSKGWSRILLGVNAAKNLKYLHLDFNNLDDNCGFLITSAICNNQALEVLDLEQTGIGNRTVELLLYVIRNYKLNLKVLNLLNNGIEGELEEEVKKYIKNDYEQTESLNQLNKLDEDMTRQSLELVSKRSNSKKPGRKLRDQFKLDKVFERAHKLKPASYNKLQKPEDNQVNKGPSEECESDNYDDQHEFLKTYDDLRFKTHSVLPFNLNKF</sequence>
<dbReference type="InterPro" id="IPR032675">
    <property type="entry name" value="LRR_dom_sf"/>
</dbReference>
<gene>
    <name evidence="3" type="ORF">BpHYR1_026546</name>
</gene>
<evidence type="ECO:0000256" key="2">
    <source>
        <dbReference type="SAM" id="MobiDB-lite"/>
    </source>
</evidence>
<evidence type="ECO:0000313" key="4">
    <source>
        <dbReference type="Proteomes" id="UP000276133"/>
    </source>
</evidence>
<dbReference type="InterPro" id="IPR001611">
    <property type="entry name" value="Leu-rich_rpt"/>
</dbReference>
<feature type="region of interest" description="Disordered" evidence="2">
    <location>
        <begin position="318"/>
        <end position="343"/>
    </location>
</feature>
<organism evidence="3 4">
    <name type="scientific">Brachionus plicatilis</name>
    <name type="common">Marine rotifer</name>
    <name type="synonym">Brachionus muelleri</name>
    <dbReference type="NCBI Taxonomy" id="10195"/>
    <lineage>
        <taxon>Eukaryota</taxon>
        <taxon>Metazoa</taxon>
        <taxon>Spiralia</taxon>
        <taxon>Gnathifera</taxon>
        <taxon>Rotifera</taxon>
        <taxon>Eurotatoria</taxon>
        <taxon>Monogononta</taxon>
        <taxon>Pseudotrocha</taxon>
        <taxon>Ploima</taxon>
        <taxon>Brachionidae</taxon>
        <taxon>Brachionus</taxon>
    </lineage>
</organism>
<dbReference type="AlphaFoldDB" id="A0A3M7SCB3"/>
<evidence type="ECO:0000313" key="3">
    <source>
        <dbReference type="EMBL" id="RNA33436.1"/>
    </source>
</evidence>
<dbReference type="Proteomes" id="UP000276133">
    <property type="component" value="Unassembled WGS sequence"/>
</dbReference>